<evidence type="ECO:0000256" key="7">
    <source>
        <dbReference type="ARBA" id="ARBA00023160"/>
    </source>
</evidence>
<accession>A0ABT5J0A2</accession>
<comment type="function">
    <text evidence="8">Transfers the 4'-phosphopantetheine moiety from coenzyme A to a Ser of acyl-carrier-protein.</text>
</comment>
<sequence>MIYGIGTDMARIARFQAMLDRWGLRAGRRLLAPVEQDELAAAANPARLLAKRFAAKEALAKALGTGVREPVLLTAIAVSHDALGKPMFAFDDALHAFLRERGVSRVHLSITDEAEHALAFVVCETGLAANL</sequence>
<dbReference type="GO" id="GO:0008897">
    <property type="term" value="F:holo-[acyl-carrier-protein] synthase activity"/>
    <property type="evidence" value="ECO:0007669"/>
    <property type="project" value="UniProtKB-EC"/>
</dbReference>
<reference evidence="10 11" key="1">
    <citation type="submission" date="2023-01" db="EMBL/GenBank/DDBJ databases">
        <title>Novel species of the genus Vogesella isolated from rivers.</title>
        <authorList>
            <person name="Lu H."/>
        </authorList>
    </citation>
    <scope>NUCLEOTIDE SEQUENCE [LARGE SCALE GENOMIC DNA]</scope>
    <source>
        <strain evidence="10 11">DC21W</strain>
    </source>
</reference>
<evidence type="ECO:0000256" key="4">
    <source>
        <dbReference type="ARBA" id="ARBA00022832"/>
    </source>
</evidence>
<keyword evidence="3 8" id="KW-0479">Metal-binding</keyword>
<keyword evidence="4 8" id="KW-0276">Fatty acid metabolism</keyword>
<dbReference type="Proteomes" id="UP001219956">
    <property type="component" value="Unassembled WGS sequence"/>
</dbReference>
<feature type="binding site" evidence="8">
    <location>
        <position position="8"/>
    </location>
    <ligand>
        <name>Mg(2+)</name>
        <dbReference type="ChEBI" id="CHEBI:18420"/>
    </ligand>
</feature>
<proteinExistence type="inferred from homology"/>
<comment type="catalytic activity">
    <reaction evidence="8">
        <text>apo-[ACP] + CoA = holo-[ACP] + adenosine 3',5'-bisphosphate + H(+)</text>
        <dbReference type="Rhea" id="RHEA:12068"/>
        <dbReference type="Rhea" id="RHEA-COMP:9685"/>
        <dbReference type="Rhea" id="RHEA-COMP:9690"/>
        <dbReference type="ChEBI" id="CHEBI:15378"/>
        <dbReference type="ChEBI" id="CHEBI:29999"/>
        <dbReference type="ChEBI" id="CHEBI:57287"/>
        <dbReference type="ChEBI" id="CHEBI:58343"/>
        <dbReference type="ChEBI" id="CHEBI:64479"/>
        <dbReference type="EC" id="2.7.8.7"/>
    </reaction>
</comment>
<dbReference type="NCBIfam" id="TIGR00556">
    <property type="entry name" value="pantethn_trn"/>
    <property type="match status" value="1"/>
</dbReference>
<keyword evidence="11" id="KW-1185">Reference proteome</keyword>
<dbReference type="EMBL" id="JAQQLF010000017">
    <property type="protein sequence ID" value="MDC7718255.1"/>
    <property type="molecule type" value="Genomic_DNA"/>
</dbReference>
<name>A0ABT5J0A2_9NEIS</name>
<dbReference type="SUPFAM" id="SSF56214">
    <property type="entry name" value="4'-phosphopantetheinyl transferase"/>
    <property type="match status" value="1"/>
</dbReference>
<evidence type="ECO:0000256" key="1">
    <source>
        <dbReference type="ARBA" id="ARBA00022516"/>
    </source>
</evidence>
<feature type="binding site" evidence="8">
    <location>
        <position position="57"/>
    </location>
    <ligand>
        <name>Mg(2+)</name>
        <dbReference type="ChEBI" id="CHEBI:18420"/>
    </ligand>
</feature>
<keyword evidence="2 8" id="KW-0808">Transferase</keyword>
<keyword evidence="6 8" id="KW-0443">Lipid metabolism</keyword>
<dbReference type="EC" id="2.7.8.7" evidence="8"/>
<evidence type="ECO:0000313" key="11">
    <source>
        <dbReference type="Proteomes" id="UP001219956"/>
    </source>
</evidence>
<keyword evidence="7 8" id="KW-0275">Fatty acid biosynthesis</keyword>
<dbReference type="Gene3D" id="3.90.470.20">
    <property type="entry name" value="4'-phosphopantetheinyl transferase domain"/>
    <property type="match status" value="1"/>
</dbReference>
<dbReference type="InterPro" id="IPR004568">
    <property type="entry name" value="Ppantetheine-prot_Trfase_dom"/>
</dbReference>
<dbReference type="InterPro" id="IPR008278">
    <property type="entry name" value="4-PPantetheinyl_Trfase_dom"/>
</dbReference>
<dbReference type="HAMAP" id="MF_00101">
    <property type="entry name" value="AcpS"/>
    <property type="match status" value="1"/>
</dbReference>
<evidence type="ECO:0000256" key="3">
    <source>
        <dbReference type="ARBA" id="ARBA00022723"/>
    </source>
</evidence>
<keyword evidence="5 8" id="KW-0460">Magnesium</keyword>
<organism evidence="10 11">
    <name type="scientific">Vogesella aquatica</name>
    <dbReference type="NCBI Taxonomy" id="2984206"/>
    <lineage>
        <taxon>Bacteria</taxon>
        <taxon>Pseudomonadati</taxon>
        <taxon>Pseudomonadota</taxon>
        <taxon>Betaproteobacteria</taxon>
        <taxon>Neisseriales</taxon>
        <taxon>Chromobacteriaceae</taxon>
        <taxon>Vogesella</taxon>
    </lineage>
</organism>
<evidence type="ECO:0000313" key="10">
    <source>
        <dbReference type="EMBL" id="MDC7718255.1"/>
    </source>
</evidence>
<dbReference type="RefSeq" id="WP_272752514.1">
    <property type="nucleotide sequence ID" value="NZ_JAQQLF010000017.1"/>
</dbReference>
<evidence type="ECO:0000259" key="9">
    <source>
        <dbReference type="Pfam" id="PF01648"/>
    </source>
</evidence>
<evidence type="ECO:0000256" key="5">
    <source>
        <dbReference type="ARBA" id="ARBA00022842"/>
    </source>
</evidence>
<comment type="similarity">
    <text evidence="8">Belongs to the P-Pant transferase superfamily. AcpS family.</text>
</comment>
<dbReference type="InterPro" id="IPR037143">
    <property type="entry name" value="4-PPantetheinyl_Trfase_dom_sf"/>
</dbReference>
<comment type="caution">
    <text evidence="10">The sequence shown here is derived from an EMBL/GenBank/DDBJ whole genome shotgun (WGS) entry which is preliminary data.</text>
</comment>
<dbReference type="NCBIfam" id="TIGR00516">
    <property type="entry name" value="acpS"/>
    <property type="match status" value="1"/>
</dbReference>
<keyword evidence="1 8" id="KW-0444">Lipid biosynthesis</keyword>
<evidence type="ECO:0000256" key="2">
    <source>
        <dbReference type="ARBA" id="ARBA00022679"/>
    </source>
</evidence>
<dbReference type="Pfam" id="PF01648">
    <property type="entry name" value="ACPS"/>
    <property type="match status" value="1"/>
</dbReference>
<comment type="subcellular location">
    <subcellularLocation>
        <location evidence="8">Cytoplasm</location>
    </subcellularLocation>
</comment>
<comment type="cofactor">
    <cofactor evidence="8">
        <name>Mg(2+)</name>
        <dbReference type="ChEBI" id="CHEBI:18420"/>
    </cofactor>
</comment>
<gene>
    <name evidence="8 10" type="primary">acpS</name>
    <name evidence="10" type="ORF">PQU95_13645</name>
</gene>
<protein>
    <recommendedName>
        <fullName evidence="8">Holo-[acyl-carrier-protein] synthase</fullName>
        <shortName evidence="8">Holo-ACP synthase</shortName>
        <ecNumber evidence="8">2.7.8.7</ecNumber>
    </recommendedName>
    <alternativeName>
        <fullName evidence="8">4'-phosphopantetheinyl transferase AcpS</fullName>
    </alternativeName>
</protein>
<evidence type="ECO:0000256" key="6">
    <source>
        <dbReference type="ARBA" id="ARBA00023098"/>
    </source>
</evidence>
<keyword evidence="8" id="KW-0963">Cytoplasm</keyword>
<evidence type="ECO:0000256" key="8">
    <source>
        <dbReference type="HAMAP-Rule" id="MF_00101"/>
    </source>
</evidence>
<dbReference type="InterPro" id="IPR002582">
    <property type="entry name" value="ACPS"/>
</dbReference>
<feature type="domain" description="4'-phosphopantetheinyl transferase" evidence="9">
    <location>
        <begin position="4"/>
        <end position="119"/>
    </location>
</feature>